<dbReference type="EMBL" id="AODF01000079">
    <property type="protein sequence ID" value="EUJ23127.1"/>
    <property type="molecule type" value="Genomic_DNA"/>
</dbReference>
<reference evidence="2 3" key="1">
    <citation type="journal article" date="2014" name="Int. J. Syst. Evol. Microbiol.">
        <title>Listeria floridensis sp. nov., Listeria aquatica sp. nov., Listeria cornellensis sp. nov., Listeria riparia sp. nov. and Listeria grandensis sp. nov., from agricultural and natural environments.</title>
        <authorList>
            <person name="den Bakker H.C."/>
            <person name="Warchocki S."/>
            <person name="Wright E.M."/>
            <person name="Allred A.F."/>
            <person name="Ahlstrom C."/>
            <person name="Manuel C.S."/>
            <person name="Stasiewicz M.J."/>
            <person name="Burrell A."/>
            <person name="Roof S."/>
            <person name="Strawn L."/>
            <person name="Fortes E.D."/>
            <person name="Nightingale K.K."/>
            <person name="Kephart D."/>
            <person name="Wiedmann M."/>
        </authorList>
    </citation>
    <scope>NUCLEOTIDE SEQUENCE [LARGE SCALE GENOMIC DNA]</scope>
    <source>
        <strain evidence="2 3">FSL S10-1187</strain>
    </source>
</reference>
<protein>
    <recommendedName>
        <fullName evidence="1">RNA ligase domain-containing protein</fullName>
    </recommendedName>
</protein>
<dbReference type="Pfam" id="PF09414">
    <property type="entry name" value="RNA_ligase"/>
    <property type="match status" value="1"/>
</dbReference>
<gene>
    <name evidence="2" type="ORF">MFLO_16179</name>
</gene>
<accession>A0ABP3AW34</accession>
<organism evidence="2 3">
    <name type="scientific">Listeria floridensis FSL S10-1187</name>
    <dbReference type="NCBI Taxonomy" id="1265817"/>
    <lineage>
        <taxon>Bacteria</taxon>
        <taxon>Bacillati</taxon>
        <taxon>Bacillota</taxon>
        <taxon>Bacilli</taxon>
        <taxon>Bacillales</taxon>
        <taxon>Listeriaceae</taxon>
        <taxon>Listeria</taxon>
    </lineage>
</organism>
<dbReference type="Gene3D" id="3.30.470.30">
    <property type="entry name" value="DNA ligase/mRNA capping enzyme"/>
    <property type="match status" value="1"/>
</dbReference>
<evidence type="ECO:0000259" key="1">
    <source>
        <dbReference type="Pfam" id="PF09414"/>
    </source>
</evidence>
<dbReference type="InterPro" id="IPR021122">
    <property type="entry name" value="RNA_ligase_dom_REL/Rnl2"/>
</dbReference>
<feature type="domain" description="RNA ligase" evidence="1">
    <location>
        <begin position="32"/>
        <end position="189"/>
    </location>
</feature>
<evidence type="ECO:0000313" key="2">
    <source>
        <dbReference type="EMBL" id="EUJ23127.1"/>
    </source>
</evidence>
<proteinExistence type="predicted"/>
<evidence type="ECO:0000313" key="3">
    <source>
        <dbReference type="Proteomes" id="UP000019249"/>
    </source>
</evidence>
<dbReference type="Proteomes" id="UP000019249">
    <property type="component" value="Unassembled WGS sequence"/>
</dbReference>
<dbReference type="PANTHER" id="PTHR43883">
    <property type="entry name" value="SLR0207 PROTEIN"/>
    <property type="match status" value="1"/>
</dbReference>
<dbReference type="RefSeq" id="WP_036098729.1">
    <property type="nucleotide sequence ID" value="NZ_AODF01000079.1"/>
</dbReference>
<keyword evidence="3" id="KW-1185">Reference proteome</keyword>
<dbReference type="SUPFAM" id="SSF56091">
    <property type="entry name" value="DNA ligase/mRNA capping enzyme, catalytic domain"/>
    <property type="match status" value="1"/>
</dbReference>
<name>A0ABP3AW34_9LIST</name>
<sequence>MKKQGAEIMHKYNSLIGAHKREAREIYDDIKDVVILEKLDGANASFRLVDREVHCYSRTTELDEHNTLRGFYNWVRDYIVPQKELLKPNSIYFGEWLVKHKIDYEHHRDKFYLFDVYDCESETFEPLWSSQTRADELAIDHAPIIDEPSSKPSFEKLKTYVGKSFLAKKGEGIVVRSKGSRFEGETLKFVSDEFREVQTKKEKVSKNATELGEFVSQTLTSARVQKILCKLVDSGVIGEDFDETDMGTILKNSSSEIVEDIWNEELDVLKKMFQRKVGRVYPAAVKEVIRKKEEQK</sequence>
<comment type="caution">
    <text evidence="2">The sequence shown here is derived from an EMBL/GenBank/DDBJ whole genome shotgun (WGS) entry which is preliminary data.</text>
</comment>
<dbReference type="PANTHER" id="PTHR43883:SF1">
    <property type="entry name" value="GLUCONOKINASE"/>
    <property type="match status" value="1"/>
</dbReference>
<dbReference type="InterPro" id="IPR052732">
    <property type="entry name" value="Cell-binding_unc_protein"/>
</dbReference>